<evidence type="ECO:0000313" key="2">
    <source>
        <dbReference type="Proteomes" id="UP000663929"/>
    </source>
</evidence>
<keyword evidence="2" id="KW-1185">Reference proteome</keyword>
<dbReference type="KEGG" id="scor:J3U87_24135"/>
<dbReference type="Proteomes" id="UP000663929">
    <property type="component" value="Chromosome"/>
</dbReference>
<dbReference type="EMBL" id="CP071793">
    <property type="protein sequence ID" value="QTD48683.1"/>
    <property type="molecule type" value="Genomic_DNA"/>
</dbReference>
<evidence type="ECO:0000313" key="1">
    <source>
        <dbReference type="EMBL" id="QTD48683.1"/>
    </source>
</evidence>
<organism evidence="1 2">
    <name type="scientific">Sulfidibacter corallicola</name>
    <dbReference type="NCBI Taxonomy" id="2818388"/>
    <lineage>
        <taxon>Bacteria</taxon>
        <taxon>Pseudomonadati</taxon>
        <taxon>Acidobacteriota</taxon>
        <taxon>Holophagae</taxon>
        <taxon>Acanthopleuribacterales</taxon>
        <taxon>Acanthopleuribacteraceae</taxon>
        <taxon>Sulfidibacter</taxon>
    </lineage>
</organism>
<dbReference type="RefSeq" id="WP_237378334.1">
    <property type="nucleotide sequence ID" value="NZ_CP071793.1"/>
</dbReference>
<proteinExistence type="predicted"/>
<protein>
    <submittedName>
        <fullName evidence="1">Uncharacterized protein</fullName>
    </submittedName>
</protein>
<reference evidence="1" key="1">
    <citation type="submission" date="2021-03" db="EMBL/GenBank/DDBJ databases">
        <title>Acanthopleuribacteraceae sp. M133.</title>
        <authorList>
            <person name="Wang G."/>
        </authorList>
    </citation>
    <scope>NUCLEOTIDE SEQUENCE</scope>
    <source>
        <strain evidence="1">M133</strain>
    </source>
</reference>
<accession>A0A8A4TGB2</accession>
<dbReference type="AlphaFoldDB" id="A0A8A4TGB2"/>
<name>A0A8A4TGB2_SULCO</name>
<gene>
    <name evidence="1" type="ORF">J3U87_24135</name>
</gene>
<sequence>MSNQQQLWAVINLEGKSESGNGITSERTSSGTYLLQFGNLFLSDPAVTATAIFEHNSNLTCITKSLATTHATLQIVDRNGTPIDARFSVVVTGTPKQ</sequence>